<feature type="domain" description="DUF4124" evidence="3">
    <location>
        <begin position="12"/>
        <end position="52"/>
    </location>
</feature>
<dbReference type="InterPro" id="IPR025392">
    <property type="entry name" value="DUF4124"/>
</dbReference>
<dbReference type="RefSeq" id="WP_253448790.1">
    <property type="nucleotide sequence ID" value="NZ_JALJYF010000002.1"/>
</dbReference>
<sequence length="205" mass="23897">MRQFSVIIAVAALVAALPLSASGQAYSWTDEDGNVHYGDSIPPEYRDQEQRTLRDGLEIERTDRALTEEEREELRHQEELAAEADRVAQLQAERDRRLLSLYASVGEIERVRDDRVDGLRSQVRLTASNLESLEDDLESVESRLDNYEGRDEDPPEYLEERYENLANQIVDRQQQLMDLEEQLQQVRDRFENDIERFTELQAEGR</sequence>
<evidence type="ECO:0000256" key="2">
    <source>
        <dbReference type="SAM" id="SignalP"/>
    </source>
</evidence>
<evidence type="ECO:0000256" key="1">
    <source>
        <dbReference type="SAM" id="Coils"/>
    </source>
</evidence>
<comment type="caution">
    <text evidence="4">The sequence shown here is derived from an EMBL/GenBank/DDBJ whole genome shotgun (WGS) entry which is preliminary data.</text>
</comment>
<evidence type="ECO:0000259" key="3">
    <source>
        <dbReference type="Pfam" id="PF13511"/>
    </source>
</evidence>
<evidence type="ECO:0000313" key="4">
    <source>
        <dbReference type="EMBL" id="MCP1727858.1"/>
    </source>
</evidence>
<feature type="chain" id="PRO_5046349362" evidence="2">
    <location>
        <begin position="22"/>
        <end position="205"/>
    </location>
</feature>
<protein>
    <submittedName>
        <fullName evidence="4">Chromosome segregation ATPase</fullName>
    </submittedName>
</protein>
<reference evidence="4 5" key="1">
    <citation type="submission" date="2022-03" db="EMBL/GenBank/DDBJ databases">
        <title>Genomic Encyclopedia of Type Strains, Phase III (KMG-III): the genomes of soil and plant-associated and newly described type strains.</title>
        <authorList>
            <person name="Whitman W."/>
        </authorList>
    </citation>
    <scope>NUCLEOTIDE SEQUENCE [LARGE SCALE GENOMIC DNA]</scope>
    <source>
        <strain evidence="4 5">BSker1</strain>
    </source>
</reference>
<keyword evidence="1" id="KW-0175">Coiled coil</keyword>
<proteinExistence type="predicted"/>
<evidence type="ECO:0000313" key="5">
    <source>
        <dbReference type="Proteomes" id="UP001523550"/>
    </source>
</evidence>
<organism evidence="4 5">
    <name type="scientific">Natronospira proteinivora</name>
    <dbReference type="NCBI Taxonomy" id="1807133"/>
    <lineage>
        <taxon>Bacteria</taxon>
        <taxon>Pseudomonadati</taxon>
        <taxon>Pseudomonadota</taxon>
        <taxon>Gammaproteobacteria</taxon>
        <taxon>Natronospirales</taxon>
        <taxon>Natronospiraceae</taxon>
        <taxon>Natronospira</taxon>
    </lineage>
</organism>
<keyword evidence="5" id="KW-1185">Reference proteome</keyword>
<dbReference type="EMBL" id="JALJYF010000002">
    <property type="protein sequence ID" value="MCP1727858.1"/>
    <property type="molecule type" value="Genomic_DNA"/>
</dbReference>
<feature type="coiled-coil region" evidence="1">
    <location>
        <begin position="57"/>
        <end position="203"/>
    </location>
</feature>
<dbReference type="Proteomes" id="UP001523550">
    <property type="component" value="Unassembled WGS sequence"/>
</dbReference>
<accession>A0ABT1G968</accession>
<feature type="signal peptide" evidence="2">
    <location>
        <begin position="1"/>
        <end position="21"/>
    </location>
</feature>
<dbReference type="Pfam" id="PF13511">
    <property type="entry name" value="DUF4124"/>
    <property type="match status" value="1"/>
</dbReference>
<keyword evidence="2" id="KW-0732">Signal</keyword>
<name>A0ABT1G968_9GAMM</name>
<gene>
    <name evidence="4" type="ORF">J2T60_001858</name>
</gene>